<sequence length="122" mass="13829">MWGKRPSVLKSKREEPKEHIYLTTVKKHTIEKYATLDRAGKRNVIIGLAAIGIFVINMVINVVPKLRQMSVRKKEEEEKGEIDCTDLVNCMLTPGKDCSAFRLANIRCVEFADQVVAEKLGK</sequence>
<organism evidence="2 3">
    <name type="scientific">Acrasis kona</name>
    <dbReference type="NCBI Taxonomy" id="1008807"/>
    <lineage>
        <taxon>Eukaryota</taxon>
        <taxon>Discoba</taxon>
        <taxon>Heterolobosea</taxon>
        <taxon>Tetramitia</taxon>
        <taxon>Eutetramitia</taxon>
        <taxon>Acrasidae</taxon>
        <taxon>Acrasis</taxon>
    </lineage>
</organism>
<keyword evidence="1" id="KW-0472">Membrane</keyword>
<gene>
    <name evidence="2" type="ORF">AKO1_009195</name>
</gene>
<keyword evidence="3" id="KW-1185">Reference proteome</keyword>
<accession>A0AAW2ZJI2</accession>
<name>A0AAW2ZJI2_9EUKA</name>
<evidence type="ECO:0000256" key="1">
    <source>
        <dbReference type="SAM" id="Phobius"/>
    </source>
</evidence>
<dbReference type="Proteomes" id="UP001431209">
    <property type="component" value="Unassembled WGS sequence"/>
</dbReference>
<evidence type="ECO:0000313" key="3">
    <source>
        <dbReference type="Proteomes" id="UP001431209"/>
    </source>
</evidence>
<dbReference type="EMBL" id="JAOPGA020001558">
    <property type="protein sequence ID" value="KAL0489462.1"/>
    <property type="molecule type" value="Genomic_DNA"/>
</dbReference>
<comment type="caution">
    <text evidence="2">The sequence shown here is derived from an EMBL/GenBank/DDBJ whole genome shotgun (WGS) entry which is preliminary data.</text>
</comment>
<evidence type="ECO:0000313" key="2">
    <source>
        <dbReference type="EMBL" id="KAL0489462.1"/>
    </source>
</evidence>
<keyword evidence="1" id="KW-1133">Transmembrane helix</keyword>
<proteinExistence type="predicted"/>
<feature type="transmembrane region" description="Helical" evidence="1">
    <location>
        <begin position="44"/>
        <end position="64"/>
    </location>
</feature>
<reference evidence="2 3" key="1">
    <citation type="submission" date="2024-03" db="EMBL/GenBank/DDBJ databases">
        <title>The Acrasis kona genome and developmental transcriptomes reveal deep origins of eukaryotic multicellular pathways.</title>
        <authorList>
            <person name="Sheikh S."/>
            <person name="Fu C.-J."/>
            <person name="Brown M.W."/>
            <person name="Baldauf S.L."/>
        </authorList>
    </citation>
    <scope>NUCLEOTIDE SEQUENCE [LARGE SCALE GENOMIC DNA]</scope>
    <source>
        <strain evidence="2 3">ATCC MYA-3509</strain>
    </source>
</reference>
<dbReference type="AlphaFoldDB" id="A0AAW2ZJI2"/>
<keyword evidence="1" id="KW-0812">Transmembrane</keyword>
<protein>
    <submittedName>
        <fullName evidence="2">Shikimate dehydrogenase</fullName>
    </submittedName>
</protein>